<protein>
    <submittedName>
        <fullName evidence="2">Uncharacterized protein</fullName>
    </submittedName>
</protein>
<feature type="region of interest" description="Disordered" evidence="1">
    <location>
        <begin position="130"/>
        <end position="156"/>
    </location>
</feature>
<evidence type="ECO:0000313" key="2">
    <source>
        <dbReference type="EMBL" id="ETO14713.1"/>
    </source>
</evidence>
<name>X6ML21_RETFI</name>
<evidence type="ECO:0000313" key="3">
    <source>
        <dbReference type="Proteomes" id="UP000023152"/>
    </source>
</evidence>
<evidence type="ECO:0000256" key="1">
    <source>
        <dbReference type="SAM" id="MobiDB-lite"/>
    </source>
</evidence>
<reference evidence="2 3" key="1">
    <citation type="journal article" date="2013" name="Curr. Biol.">
        <title>The Genome of the Foraminiferan Reticulomyxa filosa.</title>
        <authorList>
            <person name="Glockner G."/>
            <person name="Hulsmann N."/>
            <person name="Schleicher M."/>
            <person name="Noegel A.A."/>
            <person name="Eichinger L."/>
            <person name="Gallinger C."/>
            <person name="Pawlowski J."/>
            <person name="Sierra R."/>
            <person name="Euteneuer U."/>
            <person name="Pillet L."/>
            <person name="Moustafa A."/>
            <person name="Platzer M."/>
            <person name="Groth M."/>
            <person name="Szafranski K."/>
            <person name="Schliwa M."/>
        </authorList>
    </citation>
    <scope>NUCLEOTIDE SEQUENCE [LARGE SCALE GENOMIC DNA]</scope>
</reference>
<comment type="caution">
    <text evidence="2">The sequence shown here is derived from an EMBL/GenBank/DDBJ whole genome shotgun (WGS) entry which is preliminary data.</text>
</comment>
<dbReference type="AlphaFoldDB" id="X6ML21"/>
<dbReference type="EMBL" id="ASPP01019837">
    <property type="protein sequence ID" value="ETO14713.1"/>
    <property type="molecule type" value="Genomic_DNA"/>
</dbReference>
<dbReference type="Proteomes" id="UP000023152">
    <property type="component" value="Unassembled WGS sequence"/>
</dbReference>
<gene>
    <name evidence="2" type="ORF">RFI_22656</name>
</gene>
<proteinExistence type="predicted"/>
<sequence length="241" mass="26940">MAPEFHSQSCTNSIGRQNFLRGRNEDQNLAQRRRESKKIVKLCTKESCQITANENTNKNEIIGEASVNLNCSFNCDSNELGKSVNISQDKQLEQLQCNNSRDSTGQTDSTKQDFDVRNVKNTLHGCYLGSAIPDDHSTEDEPLSPPSEVQRNDNELGPGPALPLAIEELVLETGAFEVGKNINVAKTNESKMKKKVAIPIVDFEDIKKIERHTTANNNDEITPGEKIYPTSLAIDFYLFFF</sequence>
<accession>X6ML21</accession>
<organism evidence="2 3">
    <name type="scientific">Reticulomyxa filosa</name>
    <dbReference type="NCBI Taxonomy" id="46433"/>
    <lineage>
        <taxon>Eukaryota</taxon>
        <taxon>Sar</taxon>
        <taxon>Rhizaria</taxon>
        <taxon>Retaria</taxon>
        <taxon>Foraminifera</taxon>
        <taxon>Monothalamids</taxon>
        <taxon>Reticulomyxidae</taxon>
        <taxon>Reticulomyxa</taxon>
    </lineage>
</organism>
<keyword evidence="3" id="KW-1185">Reference proteome</keyword>